<protein>
    <submittedName>
        <fullName evidence="1">Uncharacterized protein</fullName>
    </submittedName>
</protein>
<name>A0A8K1C7R7_PYTOL</name>
<organism evidence="1 2">
    <name type="scientific">Pythium oligandrum</name>
    <name type="common">Mycoparasitic fungus</name>
    <dbReference type="NCBI Taxonomy" id="41045"/>
    <lineage>
        <taxon>Eukaryota</taxon>
        <taxon>Sar</taxon>
        <taxon>Stramenopiles</taxon>
        <taxon>Oomycota</taxon>
        <taxon>Peronosporomycetes</taxon>
        <taxon>Pythiales</taxon>
        <taxon>Pythiaceae</taxon>
        <taxon>Pythium</taxon>
    </lineage>
</organism>
<proteinExistence type="predicted"/>
<evidence type="ECO:0000313" key="1">
    <source>
        <dbReference type="EMBL" id="TMW57956.1"/>
    </source>
</evidence>
<dbReference type="Proteomes" id="UP000794436">
    <property type="component" value="Unassembled WGS sequence"/>
</dbReference>
<accession>A0A8K1C7R7</accession>
<dbReference type="EMBL" id="SPLM01000113">
    <property type="protein sequence ID" value="TMW57956.1"/>
    <property type="molecule type" value="Genomic_DNA"/>
</dbReference>
<evidence type="ECO:0000313" key="2">
    <source>
        <dbReference type="Proteomes" id="UP000794436"/>
    </source>
</evidence>
<reference evidence="1" key="1">
    <citation type="submission" date="2019-03" db="EMBL/GenBank/DDBJ databases">
        <title>Long read genome sequence of the mycoparasitic Pythium oligandrum ATCC 38472 isolated from sugarbeet rhizosphere.</title>
        <authorList>
            <person name="Gaulin E."/>
        </authorList>
    </citation>
    <scope>NUCLEOTIDE SEQUENCE</scope>
    <source>
        <strain evidence="1">ATCC 38472_TT</strain>
    </source>
</reference>
<comment type="caution">
    <text evidence="1">The sequence shown here is derived from an EMBL/GenBank/DDBJ whole genome shotgun (WGS) entry which is preliminary data.</text>
</comment>
<keyword evidence="2" id="KW-1185">Reference proteome</keyword>
<sequence length="132" mass="14241">MGNEMTDERLNMEILAESGVVTGSERPEGVGLTDAECREQLQKALDRRDLVEIQRLHEALGSAASRCCSGEAMGVALEDGDDVFVLWHLTHCRSKPPKWLTSVAIACGRVAVLMHLLSRGTALVSSGPRGVI</sequence>
<gene>
    <name evidence="1" type="ORF">Poli38472_013430</name>
</gene>
<dbReference type="AlphaFoldDB" id="A0A8K1C7R7"/>